<protein>
    <recommendedName>
        <fullName evidence="1">DUF8040 domain-containing protein</fullName>
    </recommendedName>
</protein>
<dbReference type="Pfam" id="PF26138">
    <property type="entry name" value="DUF8040"/>
    <property type="match status" value="1"/>
</dbReference>
<dbReference type="PANTHER" id="PTHR22930:SF293">
    <property type="entry name" value="PROTEIN ALP1-LIKE"/>
    <property type="match status" value="1"/>
</dbReference>
<feature type="non-terminal residue" evidence="2">
    <location>
        <position position="1"/>
    </location>
</feature>
<dbReference type="STRING" id="3775.A0A1Q3APK0"/>
<dbReference type="InterPro" id="IPR045249">
    <property type="entry name" value="HARBI1-like"/>
</dbReference>
<name>A0A1Q3APK0_CEPFO</name>
<dbReference type="EMBL" id="BDDD01000038">
    <property type="protein sequence ID" value="GAV57671.1"/>
    <property type="molecule type" value="Genomic_DNA"/>
</dbReference>
<comment type="caution">
    <text evidence="2">The sequence shown here is derived from an EMBL/GenBank/DDBJ whole genome shotgun (WGS) entry which is preliminary data.</text>
</comment>
<evidence type="ECO:0000313" key="2">
    <source>
        <dbReference type="EMBL" id="GAV57671.1"/>
    </source>
</evidence>
<dbReference type="Proteomes" id="UP000187406">
    <property type="component" value="Unassembled WGS sequence"/>
</dbReference>
<reference evidence="3" key="1">
    <citation type="submission" date="2016-04" db="EMBL/GenBank/DDBJ databases">
        <title>Cephalotus genome sequencing.</title>
        <authorList>
            <person name="Fukushima K."/>
            <person name="Hasebe M."/>
            <person name="Fang X."/>
        </authorList>
    </citation>
    <scope>NUCLEOTIDE SEQUENCE [LARGE SCALE GENOMIC DNA]</scope>
    <source>
        <strain evidence="3">cv. St1</strain>
    </source>
</reference>
<evidence type="ECO:0000259" key="1">
    <source>
        <dbReference type="Pfam" id="PF26138"/>
    </source>
</evidence>
<keyword evidence="3" id="KW-1185">Reference proteome</keyword>
<evidence type="ECO:0000313" key="3">
    <source>
        <dbReference type="Proteomes" id="UP000187406"/>
    </source>
</evidence>
<feature type="non-terminal residue" evidence="2">
    <location>
        <position position="171"/>
    </location>
</feature>
<dbReference type="InParanoid" id="A0A1Q3APK0"/>
<dbReference type="AlphaFoldDB" id="A0A1Q3APK0"/>
<organism evidence="2 3">
    <name type="scientific">Cephalotus follicularis</name>
    <name type="common">Albany pitcher plant</name>
    <dbReference type="NCBI Taxonomy" id="3775"/>
    <lineage>
        <taxon>Eukaryota</taxon>
        <taxon>Viridiplantae</taxon>
        <taxon>Streptophyta</taxon>
        <taxon>Embryophyta</taxon>
        <taxon>Tracheophyta</taxon>
        <taxon>Spermatophyta</taxon>
        <taxon>Magnoliopsida</taxon>
        <taxon>eudicotyledons</taxon>
        <taxon>Gunneridae</taxon>
        <taxon>Pentapetalae</taxon>
        <taxon>rosids</taxon>
        <taxon>fabids</taxon>
        <taxon>Oxalidales</taxon>
        <taxon>Cephalotaceae</taxon>
        <taxon>Cephalotus</taxon>
    </lineage>
</organism>
<dbReference type="OrthoDB" id="1699974at2759"/>
<gene>
    <name evidence="2" type="ORF">CFOL_v3_01208</name>
</gene>
<dbReference type="PANTHER" id="PTHR22930">
    <property type="match status" value="1"/>
</dbReference>
<accession>A0A1Q3APK0</accession>
<sequence>CYDKTRMDRRVFHILCMLKTIGKLTPTKYSNVEEMVAMFLYTVGHDVKHRVLKDDFVRSGETISMRLNLVLNVVLRLHKDLPHIPDLVPNNVMMKDENGLRISSHIPDHVLEADKFGYRSRKGEITTNVLACCSQNMQVIFVLTGWERSATNSRILRDAICRKNGLKVPQG</sequence>
<proteinExistence type="predicted"/>
<feature type="domain" description="DUF8040" evidence="1">
    <location>
        <begin position="1"/>
        <end position="75"/>
    </location>
</feature>
<dbReference type="InterPro" id="IPR058353">
    <property type="entry name" value="DUF8040"/>
</dbReference>